<dbReference type="AlphaFoldDB" id="A0A7W5ZGS7"/>
<reference evidence="2 3" key="1">
    <citation type="submission" date="2020-08" db="EMBL/GenBank/DDBJ databases">
        <title>Genomic Encyclopedia of Type Strains, Phase IV (KMG-IV): sequencing the most valuable type-strain genomes for metagenomic binning, comparative biology and taxonomic classification.</title>
        <authorList>
            <person name="Goeker M."/>
        </authorList>
    </citation>
    <scope>NUCLEOTIDE SEQUENCE [LARGE SCALE GENOMIC DNA]</scope>
    <source>
        <strain evidence="2 3">DSM 17976</strain>
    </source>
</reference>
<protein>
    <submittedName>
        <fullName evidence="2">Uncharacterized protein</fullName>
    </submittedName>
</protein>
<evidence type="ECO:0000313" key="2">
    <source>
        <dbReference type="EMBL" id="MBB3836528.1"/>
    </source>
</evidence>
<comment type="caution">
    <text evidence="2">The sequence shown here is derived from an EMBL/GenBank/DDBJ whole genome shotgun (WGS) entry which is preliminary data.</text>
</comment>
<dbReference type="RefSeq" id="WP_183971269.1">
    <property type="nucleotide sequence ID" value="NZ_JACIBY010000001.1"/>
</dbReference>
<name>A0A7W5ZGS7_9BACT</name>
<evidence type="ECO:0000256" key="1">
    <source>
        <dbReference type="SAM" id="SignalP"/>
    </source>
</evidence>
<accession>A0A7W5ZGS7</accession>
<sequence length="235" mass="27031">MKAVCLSLVMVMLYFIHPMKAQEFFKVKAGEDPKKAIPTSVQYLYPQFQPGRVIFYNGNNTNAQLNYNLLLGEIHFVGTQNDTLSLTNEQLIKMIIVGKQPFVFAPKYGYLFIEPNDSSSVRLGRKQQFRLANLEKIGAYQQSTGVSSIRTFTVFSNGNGSVQKLDPKGDVVFSKNTTYYFVDKNNSCYKASKSSLFKILPKYKKQITNYLQEKRPDFRNEKDLKDIIEFCRQFT</sequence>
<feature type="signal peptide" evidence="1">
    <location>
        <begin position="1"/>
        <end position="21"/>
    </location>
</feature>
<dbReference type="Proteomes" id="UP000541352">
    <property type="component" value="Unassembled WGS sequence"/>
</dbReference>
<keyword evidence="1" id="KW-0732">Signal</keyword>
<keyword evidence="3" id="KW-1185">Reference proteome</keyword>
<evidence type="ECO:0000313" key="3">
    <source>
        <dbReference type="Proteomes" id="UP000541352"/>
    </source>
</evidence>
<feature type="chain" id="PRO_5031490944" evidence="1">
    <location>
        <begin position="22"/>
        <end position="235"/>
    </location>
</feature>
<dbReference type="EMBL" id="JACIBY010000001">
    <property type="protein sequence ID" value="MBB3836528.1"/>
    <property type="molecule type" value="Genomic_DNA"/>
</dbReference>
<gene>
    <name evidence="2" type="ORF">FHS57_000510</name>
</gene>
<proteinExistence type="predicted"/>
<organism evidence="2 3">
    <name type="scientific">Runella defluvii</name>
    <dbReference type="NCBI Taxonomy" id="370973"/>
    <lineage>
        <taxon>Bacteria</taxon>
        <taxon>Pseudomonadati</taxon>
        <taxon>Bacteroidota</taxon>
        <taxon>Cytophagia</taxon>
        <taxon>Cytophagales</taxon>
        <taxon>Spirosomataceae</taxon>
        <taxon>Runella</taxon>
    </lineage>
</organism>